<dbReference type="EMBL" id="QCYY01001222">
    <property type="protein sequence ID" value="ROT79598.1"/>
    <property type="molecule type" value="Genomic_DNA"/>
</dbReference>
<evidence type="ECO:0000256" key="1">
    <source>
        <dbReference type="SAM" id="MobiDB-lite"/>
    </source>
</evidence>
<sequence length="401" mass="42703">MQEKLSTATGCTIRAALISLTLPWPPTLQCHSQFNQCHQVIFIMVSSIVLNTFVSPPSSLPSPPYLPPVLHIKSLFLLSLPSFSSLLLPPLSLSLSLSLPSSSPSPLLHSSSNSPIPLLSSPSFLSPSLLLPLPLSLSPLSSAISCFLPLSSPSPLLPPLPSPLPLSLPSPLLPLFSPLSSPPSFLSPLLSSLFLLPSSSSSPSFSSPLSSPLFSLPSPLLPLFSPLSSPPSFLSPLLSSLFSLPSLLTLFSPLSPPSFLSPLLSSLFSLPSPSLFSPPLSPFLPLISHPLFPHLDTKLSRDSRNGDGGLEAVTSTIHATFGEPIGGRLRMDSSRQPMGGHVTHGQETRLPLTSSSARRRKHSQLSQFKKRINNFSGTFLSTQPCSFAFALSAVFMYEEDP</sequence>
<accession>A0A423TT22</accession>
<feature type="region of interest" description="Disordered" evidence="1">
    <location>
        <begin position="336"/>
        <end position="361"/>
    </location>
</feature>
<name>A0A423TT22_PENVA</name>
<organism evidence="2 3">
    <name type="scientific">Penaeus vannamei</name>
    <name type="common">Whiteleg shrimp</name>
    <name type="synonym">Litopenaeus vannamei</name>
    <dbReference type="NCBI Taxonomy" id="6689"/>
    <lineage>
        <taxon>Eukaryota</taxon>
        <taxon>Metazoa</taxon>
        <taxon>Ecdysozoa</taxon>
        <taxon>Arthropoda</taxon>
        <taxon>Crustacea</taxon>
        <taxon>Multicrustacea</taxon>
        <taxon>Malacostraca</taxon>
        <taxon>Eumalacostraca</taxon>
        <taxon>Eucarida</taxon>
        <taxon>Decapoda</taxon>
        <taxon>Dendrobranchiata</taxon>
        <taxon>Penaeoidea</taxon>
        <taxon>Penaeidae</taxon>
        <taxon>Penaeus</taxon>
    </lineage>
</organism>
<evidence type="ECO:0000313" key="2">
    <source>
        <dbReference type="EMBL" id="ROT79598.1"/>
    </source>
</evidence>
<protein>
    <submittedName>
        <fullName evidence="2">Uncharacterized protein</fullName>
    </submittedName>
</protein>
<evidence type="ECO:0000313" key="3">
    <source>
        <dbReference type="Proteomes" id="UP000283509"/>
    </source>
</evidence>
<reference evidence="2 3" key="2">
    <citation type="submission" date="2019-01" db="EMBL/GenBank/DDBJ databases">
        <title>The decoding of complex shrimp genome reveals the adaptation for benthos swimmer, frequently molting mechanism and breeding impact on genome.</title>
        <authorList>
            <person name="Sun Y."/>
            <person name="Gao Y."/>
            <person name="Yu Y."/>
        </authorList>
    </citation>
    <scope>NUCLEOTIDE SEQUENCE [LARGE SCALE GENOMIC DNA]</scope>
    <source>
        <tissue evidence="2">Muscle</tissue>
    </source>
</reference>
<gene>
    <name evidence="2" type="ORF">C7M84_001679</name>
</gene>
<dbReference type="AlphaFoldDB" id="A0A423TT22"/>
<comment type="caution">
    <text evidence="2">The sequence shown here is derived from an EMBL/GenBank/DDBJ whole genome shotgun (WGS) entry which is preliminary data.</text>
</comment>
<keyword evidence="3" id="KW-1185">Reference proteome</keyword>
<dbReference type="Proteomes" id="UP000283509">
    <property type="component" value="Unassembled WGS sequence"/>
</dbReference>
<reference evidence="2 3" key="1">
    <citation type="submission" date="2018-04" db="EMBL/GenBank/DDBJ databases">
        <authorList>
            <person name="Zhang X."/>
            <person name="Yuan J."/>
            <person name="Li F."/>
            <person name="Xiang J."/>
        </authorList>
    </citation>
    <scope>NUCLEOTIDE SEQUENCE [LARGE SCALE GENOMIC DNA]</scope>
    <source>
        <tissue evidence="2">Muscle</tissue>
    </source>
</reference>
<proteinExistence type="predicted"/>